<reference evidence="1 2" key="1">
    <citation type="journal article" date="2015" name="Stand. Genomic Sci.">
        <title>Genomic Encyclopedia of Bacterial and Archaeal Type Strains, Phase III: the genomes of soil and plant-associated and newly described type strains.</title>
        <authorList>
            <person name="Whitman W.B."/>
            <person name="Woyke T."/>
            <person name="Klenk H.P."/>
            <person name="Zhou Y."/>
            <person name="Lilburn T.G."/>
            <person name="Beck B.J."/>
            <person name="De Vos P."/>
            <person name="Vandamme P."/>
            <person name="Eisen J.A."/>
            <person name="Garrity G."/>
            <person name="Hugenholtz P."/>
            <person name="Kyrpides N.C."/>
        </authorList>
    </citation>
    <scope>NUCLEOTIDE SEQUENCE [LARGE SCALE GENOMIC DNA]</scope>
    <source>
        <strain evidence="1 2">CGMCC 1.7271</strain>
    </source>
</reference>
<dbReference type="RefSeq" id="WP_144887583.1">
    <property type="nucleotide sequence ID" value="NZ_VLLE01000005.1"/>
</dbReference>
<dbReference type="AlphaFoldDB" id="A0A562SHB8"/>
<organism evidence="1 2">
    <name type="scientific">Lacibacter cauensis</name>
    <dbReference type="NCBI Taxonomy" id="510947"/>
    <lineage>
        <taxon>Bacteria</taxon>
        <taxon>Pseudomonadati</taxon>
        <taxon>Bacteroidota</taxon>
        <taxon>Chitinophagia</taxon>
        <taxon>Chitinophagales</taxon>
        <taxon>Chitinophagaceae</taxon>
        <taxon>Lacibacter</taxon>
    </lineage>
</organism>
<evidence type="ECO:0000313" key="1">
    <source>
        <dbReference type="EMBL" id="TWI80548.1"/>
    </source>
</evidence>
<keyword evidence="2" id="KW-1185">Reference proteome</keyword>
<accession>A0A562SHB8</accession>
<name>A0A562SHB8_9BACT</name>
<dbReference type="EMBL" id="VLLE01000005">
    <property type="protein sequence ID" value="TWI80548.1"/>
    <property type="molecule type" value="Genomic_DNA"/>
</dbReference>
<gene>
    <name evidence="1" type="ORF">IQ13_3226</name>
</gene>
<comment type="caution">
    <text evidence="1">The sequence shown here is derived from an EMBL/GenBank/DDBJ whole genome shotgun (WGS) entry which is preliminary data.</text>
</comment>
<dbReference type="Proteomes" id="UP000316167">
    <property type="component" value="Unassembled WGS sequence"/>
</dbReference>
<sequence length="80" mass="9390">MPKKSTLTPVQELHNFVVMVQELRRLQDRRKVEKNHLLDHAITVKEKEVDQAIALHMMVQVKPKSKPAFRQSAFNNFLAR</sequence>
<protein>
    <submittedName>
        <fullName evidence="1">Uncharacterized protein</fullName>
    </submittedName>
</protein>
<proteinExistence type="predicted"/>
<evidence type="ECO:0000313" key="2">
    <source>
        <dbReference type="Proteomes" id="UP000316167"/>
    </source>
</evidence>